<feature type="transmembrane region" description="Helical" evidence="1">
    <location>
        <begin position="336"/>
        <end position="353"/>
    </location>
</feature>
<evidence type="ECO:0000256" key="1">
    <source>
        <dbReference type="SAM" id="Phobius"/>
    </source>
</evidence>
<keyword evidence="1" id="KW-1133">Transmembrane helix</keyword>
<reference evidence="2" key="1">
    <citation type="submission" date="2015-01" db="EMBL/GenBank/DDBJ databases">
        <authorList>
            <person name="Xiang T."/>
            <person name="Song Y."/>
            <person name="Huang L."/>
            <person name="Wang B."/>
            <person name="Wu P."/>
        </authorList>
    </citation>
    <scope>NUCLEOTIDE SEQUENCE</scope>
    <source>
        <strain evidence="2">22-56</strain>
    </source>
</reference>
<keyword evidence="1" id="KW-0472">Membrane</keyword>
<sequence>MQTVNNHFYKTLLLLSFFSAGFSLYYVFIPLLIISLILSMIKNRTLYAGCTAASYNVLFIVLFVFSVFSIGSELLILESPVKYAMYMIFLIVCLPLLLINNFEYAWYMLFFFILGVFFRAESIVVYSFLDPSGVYGYGKLLDPFNHEEINSPGISNSLAIVFMFFFVAYKNTLSLKYLLIFIYPLILLSSIFLGGRAFFIIALVCITYKYSRNFKIKTLIGLTILICLGCIFSLLVKEIPFFDKYFDLIFERFGSEGLKSARFELIQDGITKFLIHPLGGFTPNASEYSGYWYHNIYLDSARVAGVISLIPFILSNLIVLISYLGYRNYRKRIKNPYFFISLITLIIMCQDVVLEGNMMLLISYALFTTMAIQSRRYKKSETLLQSK</sequence>
<feature type="transmembrane region" description="Helical" evidence="1">
    <location>
        <begin position="303"/>
        <end position="324"/>
    </location>
</feature>
<dbReference type="EMBL" id="KP710591">
    <property type="protein sequence ID" value="AJR19385.1"/>
    <property type="molecule type" value="Genomic_DNA"/>
</dbReference>
<protein>
    <submittedName>
        <fullName evidence="2">O-antigen polymerase</fullName>
    </submittedName>
</protein>
<gene>
    <name evidence="2" type="primary">wzy</name>
</gene>
<accession>A0A0D3QUI9</accession>
<dbReference type="AlphaFoldDB" id="A0A0D3QUI9"/>
<feature type="transmembrane region" description="Helical" evidence="1">
    <location>
        <begin position="218"/>
        <end position="236"/>
    </location>
</feature>
<feature type="transmembrane region" description="Helical" evidence="1">
    <location>
        <begin position="53"/>
        <end position="76"/>
    </location>
</feature>
<feature type="transmembrane region" description="Helical" evidence="1">
    <location>
        <begin position="83"/>
        <end position="99"/>
    </location>
</feature>
<reference evidence="2" key="2">
    <citation type="journal article" date="2016" name="PLoS ONE">
        <title>Comparison of O-Antigen Gene Clusters of All O-Serogroups of Escherichia coli and Proposal for Adopting a New Nomenclature for O-Typing.</title>
        <authorList>
            <person name="DebRoy C."/>
            <person name="Fratamico P.M."/>
            <person name="Yan X."/>
            <person name="Baranzoni G."/>
            <person name="Liu Y."/>
            <person name="Needleman D.S."/>
            <person name="Tebbs R."/>
            <person name="O'Connell C.D."/>
            <person name="Allred A."/>
            <person name="Swimley M."/>
            <person name="Mwangi M."/>
            <person name="Kapur V."/>
            <person name="Raygoza Garay J.A."/>
            <person name="Roberts E.L."/>
            <person name="Katani R."/>
        </authorList>
    </citation>
    <scope>NUCLEOTIDE SEQUENCE</scope>
    <source>
        <strain evidence="2">22-56</strain>
    </source>
</reference>
<name>A0A0D3QUI9_ECOLX</name>
<evidence type="ECO:0000313" key="2">
    <source>
        <dbReference type="EMBL" id="AJR19385.1"/>
    </source>
</evidence>
<proteinExistence type="predicted"/>
<feature type="transmembrane region" description="Helical" evidence="1">
    <location>
        <begin position="181"/>
        <end position="206"/>
    </location>
</feature>
<organism evidence="2">
    <name type="scientific">Escherichia coli</name>
    <dbReference type="NCBI Taxonomy" id="562"/>
    <lineage>
        <taxon>Bacteria</taxon>
        <taxon>Pseudomonadati</taxon>
        <taxon>Pseudomonadota</taxon>
        <taxon>Gammaproteobacteria</taxon>
        <taxon>Enterobacterales</taxon>
        <taxon>Enterobacteriaceae</taxon>
        <taxon>Escherichia</taxon>
    </lineage>
</organism>
<keyword evidence="1" id="KW-0812">Transmembrane</keyword>
<feature type="transmembrane region" description="Helical" evidence="1">
    <location>
        <begin position="12"/>
        <end position="41"/>
    </location>
</feature>
<feature type="transmembrane region" description="Helical" evidence="1">
    <location>
        <begin position="105"/>
        <end position="129"/>
    </location>
</feature>